<evidence type="ECO:0000313" key="4">
    <source>
        <dbReference type="Proteomes" id="UP001163046"/>
    </source>
</evidence>
<name>A0A9X0CEN2_9CNID</name>
<accession>A0A9X0CEN2</accession>
<dbReference type="Proteomes" id="UP001163046">
    <property type="component" value="Unassembled WGS sequence"/>
</dbReference>
<reference evidence="3" key="1">
    <citation type="submission" date="2023-01" db="EMBL/GenBank/DDBJ databases">
        <title>Genome assembly of the deep-sea coral Lophelia pertusa.</title>
        <authorList>
            <person name="Herrera S."/>
            <person name="Cordes E."/>
        </authorList>
    </citation>
    <scope>NUCLEOTIDE SEQUENCE</scope>
    <source>
        <strain evidence="3">USNM1676648</strain>
        <tissue evidence="3">Polyp</tissue>
    </source>
</reference>
<evidence type="ECO:0000256" key="1">
    <source>
        <dbReference type="PROSITE-ProRule" id="PRU00877"/>
    </source>
</evidence>
<evidence type="ECO:0000313" key="3">
    <source>
        <dbReference type="EMBL" id="KAJ7331617.1"/>
    </source>
</evidence>
<dbReference type="AlphaFoldDB" id="A0A9X0CEN2"/>
<dbReference type="Gene3D" id="3.10.20.770">
    <property type="match status" value="1"/>
</dbReference>
<dbReference type="PROSITE" id="PS51544">
    <property type="entry name" value="PI3K_ABD"/>
    <property type="match status" value="1"/>
</dbReference>
<protein>
    <submittedName>
        <fullName evidence="3">Phosphatidylinositol 4,5-bisphosphate 3-kinase catalytic subunit beta isoform</fullName>
        <ecNumber evidence="3">2.7.1.153</ecNumber>
    </submittedName>
</protein>
<proteinExistence type="inferred from homology"/>
<dbReference type="SMART" id="SM00143">
    <property type="entry name" value="PI3K_p85B"/>
    <property type="match status" value="1"/>
</dbReference>
<dbReference type="GO" id="GO:0046934">
    <property type="term" value="F:1-phosphatidylinositol-4,5-bisphosphate 3-kinase activity"/>
    <property type="evidence" value="ECO:0007669"/>
    <property type="project" value="UniProtKB-EC"/>
</dbReference>
<dbReference type="EC" id="2.7.1.153" evidence="3"/>
<feature type="domain" description="PI3K-ABD" evidence="2">
    <location>
        <begin position="15"/>
        <end position="104"/>
    </location>
</feature>
<comment type="similarity">
    <text evidence="1">Belongs to the PI3/PI4-kinase family.</text>
</comment>
<gene>
    <name evidence="3" type="primary">PIK3CB_1</name>
    <name evidence="3" type="ORF">OS493_019205</name>
</gene>
<dbReference type="InterPro" id="IPR003113">
    <property type="entry name" value="PI3K_ABD"/>
</dbReference>
<dbReference type="EMBL" id="MU827788">
    <property type="protein sequence ID" value="KAJ7331617.1"/>
    <property type="molecule type" value="Genomic_DNA"/>
</dbReference>
<dbReference type="OrthoDB" id="67688at2759"/>
<sequence length="276" mass="32339">MPPGIRRNFWDNYEPASLVNVDCFLPTGVVIQLQVRIEAPLAEIKSRLWREASDYPLFNLLKDAANYVFVCVNQKGKQEELLDESRQLIDVRPFRPLLKLIHRKGDKEEKLFNSHIGNLIGKSLHEFDQMLNTEVDDFRRKYRQFAEKIAIERRQLDWIGRATYAYPPEIESTDTHSHIEEKLMENRRFLVNVAIKNNRASIKDMHAFNVPADAIELKFNDHDKRLVAVEEVISELRKQKMADQASNEVLARTTQVTNNNAKLERFRRVISSPFFF</sequence>
<evidence type="ECO:0000259" key="2">
    <source>
        <dbReference type="PROSITE" id="PS51544"/>
    </source>
</evidence>
<keyword evidence="3" id="KW-0808">Transferase</keyword>
<dbReference type="Pfam" id="PF02192">
    <property type="entry name" value="PI3K_p85B"/>
    <property type="match status" value="1"/>
</dbReference>
<dbReference type="SUPFAM" id="SSF54236">
    <property type="entry name" value="Ubiquitin-like"/>
    <property type="match status" value="1"/>
</dbReference>
<organism evidence="3 4">
    <name type="scientific">Desmophyllum pertusum</name>
    <dbReference type="NCBI Taxonomy" id="174260"/>
    <lineage>
        <taxon>Eukaryota</taxon>
        <taxon>Metazoa</taxon>
        <taxon>Cnidaria</taxon>
        <taxon>Anthozoa</taxon>
        <taxon>Hexacorallia</taxon>
        <taxon>Scleractinia</taxon>
        <taxon>Caryophylliina</taxon>
        <taxon>Caryophylliidae</taxon>
        <taxon>Desmophyllum</taxon>
    </lineage>
</organism>
<keyword evidence="4" id="KW-1185">Reference proteome</keyword>
<comment type="caution">
    <text evidence="3">The sequence shown here is derived from an EMBL/GenBank/DDBJ whole genome shotgun (WGS) entry which is preliminary data.</text>
</comment>
<dbReference type="InterPro" id="IPR029071">
    <property type="entry name" value="Ubiquitin-like_domsf"/>
</dbReference>